<accession>A0A1A5YBH8</accession>
<reference evidence="1 2" key="1">
    <citation type="submission" date="2016-05" db="EMBL/GenBank/DDBJ databases">
        <title>Paenibacillus oryzae. sp. nov., isolated from the rice root.</title>
        <authorList>
            <person name="Zhang J."/>
            <person name="Zhang X."/>
        </authorList>
    </citation>
    <scope>NUCLEOTIDE SEQUENCE [LARGE SCALE GENOMIC DNA]</scope>
    <source>
        <strain evidence="1 2">1DrF-4</strain>
    </source>
</reference>
<evidence type="ECO:0000313" key="1">
    <source>
        <dbReference type="EMBL" id="OBR62951.1"/>
    </source>
</evidence>
<sequence>MVIEEFDFYRKVRAYYCKVNFDLLFTYRFAHRLDKTAMARGSFGCSVNYHAQTVEYTMQLVSDVIERPFSESGSFLFSTIYEAIPPQRIEYHDYPIHKLRYKVPIDYDWQAFIEEGAASAINRHTIGALFKKWGIKDEQDREVDAHIKITKLTVDWKGSNQVG</sequence>
<protein>
    <submittedName>
        <fullName evidence="1">Uncharacterized protein</fullName>
    </submittedName>
</protein>
<name>A0A1A5YBH8_9BACL</name>
<dbReference type="OrthoDB" id="2589144at2"/>
<dbReference type="Proteomes" id="UP000092024">
    <property type="component" value="Unassembled WGS sequence"/>
</dbReference>
<dbReference type="RefSeq" id="WP_068686835.1">
    <property type="nucleotide sequence ID" value="NZ_LYPA01000076.1"/>
</dbReference>
<evidence type="ECO:0000313" key="2">
    <source>
        <dbReference type="Proteomes" id="UP000092024"/>
    </source>
</evidence>
<gene>
    <name evidence="1" type="ORF">A7K91_09545</name>
</gene>
<dbReference type="EMBL" id="LYPA01000076">
    <property type="protein sequence ID" value="OBR62951.1"/>
    <property type="molecule type" value="Genomic_DNA"/>
</dbReference>
<dbReference type="STRING" id="1844972.A7K91_09545"/>
<comment type="caution">
    <text evidence="1">The sequence shown here is derived from an EMBL/GenBank/DDBJ whole genome shotgun (WGS) entry which is preliminary data.</text>
</comment>
<proteinExistence type="predicted"/>
<dbReference type="AlphaFoldDB" id="A0A1A5YBH8"/>
<organism evidence="1 2">
    <name type="scientific">Paenibacillus oryzae</name>
    <dbReference type="NCBI Taxonomy" id="1844972"/>
    <lineage>
        <taxon>Bacteria</taxon>
        <taxon>Bacillati</taxon>
        <taxon>Bacillota</taxon>
        <taxon>Bacilli</taxon>
        <taxon>Bacillales</taxon>
        <taxon>Paenibacillaceae</taxon>
        <taxon>Paenibacillus</taxon>
    </lineage>
</organism>
<keyword evidence="2" id="KW-1185">Reference proteome</keyword>